<dbReference type="OrthoDB" id="4150292at2"/>
<dbReference type="PROSITE" id="PS00061">
    <property type="entry name" value="ADH_SHORT"/>
    <property type="match status" value="1"/>
</dbReference>
<comment type="similarity">
    <text evidence="1 3">Belongs to the short-chain dehydrogenases/reductases (SDR) family.</text>
</comment>
<evidence type="ECO:0000313" key="5">
    <source>
        <dbReference type="EMBL" id="KZX19711.1"/>
    </source>
</evidence>
<dbReference type="SMART" id="SM00822">
    <property type="entry name" value="PKS_KR"/>
    <property type="match status" value="1"/>
</dbReference>
<dbReference type="Gene3D" id="3.40.50.720">
    <property type="entry name" value="NAD(P)-binding Rossmann-like Domain"/>
    <property type="match status" value="1"/>
</dbReference>
<dbReference type="PRINTS" id="PR00080">
    <property type="entry name" value="SDRFAMILY"/>
</dbReference>
<dbReference type="EMBL" id="LIIN01000236">
    <property type="protein sequence ID" value="KZX19711.1"/>
    <property type="molecule type" value="Genomic_DNA"/>
</dbReference>
<keyword evidence="7" id="KW-1185">Reference proteome</keyword>
<evidence type="ECO:0000313" key="8">
    <source>
        <dbReference type="Proteomes" id="UP000465031"/>
    </source>
</evidence>
<reference evidence="5 7" key="1">
    <citation type="submission" date="2015-08" db="EMBL/GenBank/DDBJ databases">
        <title>Draft Genome Sequence of Rathayibacter sp. Strain VKM Ac-2596 Isolated from Leaf Gall Induced by Plant-Parasitic Nematodes.</title>
        <authorList>
            <person name="Vasilenko O.V."/>
            <person name="Starodumova I.P."/>
            <person name="Tarlachkov S.V."/>
            <person name="Dorofeeva L.V."/>
            <person name="Evtushenko L.I."/>
        </authorList>
    </citation>
    <scope>NUCLEOTIDE SEQUENCE [LARGE SCALE GENOMIC DNA]</scope>
    <source>
        <strain evidence="5 7">VKM Ac-2596</strain>
    </source>
</reference>
<evidence type="ECO:0000313" key="7">
    <source>
        <dbReference type="Proteomes" id="UP000076717"/>
    </source>
</evidence>
<evidence type="ECO:0000256" key="3">
    <source>
        <dbReference type="RuleBase" id="RU000363"/>
    </source>
</evidence>
<dbReference type="RefSeq" id="WP_068213713.1">
    <property type="nucleotide sequence ID" value="NZ_CP047186.1"/>
</dbReference>
<dbReference type="PRINTS" id="PR00081">
    <property type="entry name" value="GDHRDH"/>
</dbReference>
<dbReference type="PANTHER" id="PTHR43669:SF3">
    <property type="entry name" value="ALCOHOL DEHYDROGENASE, PUTATIVE (AFU_ORTHOLOGUE AFUA_3G03445)-RELATED"/>
    <property type="match status" value="1"/>
</dbReference>
<dbReference type="InterPro" id="IPR002347">
    <property type="entry name" value="SDR_fam"/>
</dbReference>
<reference evidence="6" key="3">
    <citation type="submission" date="2019-12" db="EMBL/GenBank/DDBJ databases">
        <title>Complete and Draft Genome Sequences of New Strains and Members of Some Known Species of the Genus Rathayibacter isolated from Plants.</title>
        <authorList>
            <person name="Tarlachkov S.V."/>
            <person name="Starodumova I.P."/>
            <person name="Dorofeeva L.V."/>
            <person name="Prisyazhnaya N.V."/>
            <person name="Leyn S.A."/>
            <person name="Zlamal J.E."/>
            <person name="Elane M.L."/>
            <person name="Osterman A.L."/>
            <person name="Nadler S.A."/>
            <person name="Subbotin S.A."/>
            <person name="Evtushenko L.I."/>
        </authorList>
    </citation>
    <scope>NUCLEOTIDE SEQUENCE</scope>
    <source>
        <strain evidence="6">VKM Ac-2761</strain>
    </source>
</reference>
<dbReference type="CDD" id="cd05233">
    <property type="entry name" value="SDR_c"/>
    <property type="match status" value="1"/>
</dbReference>
<name>A0A166H0G0_9MICO</name>
<keyword evidence="2 5" id="KW-0560">Oxidoreductase</keyword>
<dbReference type="AlphaFoldDB" id="A0A166H0G0"/>
<dbReference type="InterPro" id="IPR036291">
    <property type="entry name" value="NAD(P)-bd_dom_sf"/>
</dbReference>
<reference evidence="8" key="2">
    <citation type="submission" date="2019-12" db="EMBL/GenBank/DDBJ databases">
        <title>Complete and draft genome sequences of new strains and members of some known species of the genus Rathayibacter isolated from plants.</title>
        <authorList>
            <person name="Tarlachkov S.V."/>
            <person name="Starodumova I.P."/>
            <person name="Dorofeeva L.V."/>
            <person name="Prisyazhnaya N.V."/>
            <person name="Leyn S."/>
            <person name="Zlamal J."/>
            <person name="Elan M."/>
            <person name="Osterman A.L."/>
            <person name="Nadler S."/>
            <person name="Subbotin S.A."/>
            <person name="Evtushenko L.I."/>
        </authorList>
    </citation>
    <scope>NUCLEOTIDE SEQUENCE [LARGE SCALE GENOMIC DNA]</scope>
    <source>
        <strain evidence="8">VKM Ac-2761</strain>
    </source>
</reference>
<evidence type="ECO:0000256" key="1">
    <source>
        <dbReference type="ARBA" id="ARBA00006484"/>
    </source>
</evidence>
<evidence type="ECO:0000256" key="2">
    <source>
        <dbReference type="ARBA" id="ARBA00023002"/>
    </source>
</evidence>
<dbReference type="Proteomes" id="UP000465031">
    <property type="component" value="Chromosome"/>
</dbReference>
<protein>
    <submittedName>
        <fullName evidence="5">Putative oxidoreductase</fullName>
        <ecNumber evidence="5">1.-.-.-</ecNumber>
    </submittedName>
    <submittedName>
        <fullName evidence="6">SDR family NAD(P)-dependent oxidoreductase</fullName>
    </submittedName>
</protein>
<dbReference type="KEGG" id="rte:GSU10_05300"/>
<dbReference type="Pfam" id="PF00106">
    <property type="entry name" value="adh_short"/>
    <property type="match status" value="1"/>
</dbReference>
<dbReference type="Proteomes" id="UP000076717">
    <property type="component" value="Unassembled WGS sequence"/>
</dbReference>
<accession>A0A166H0G0</accession>
<dbReference type="InterPro" id="IPR020904">
    <property type="entry name" value="Sc_DH/Rdtase_CS"/>
</dbReference>
<dbReference type="GO" id="GO:0016491">
    <property type="term" value="F:oxidoreductase activity"/>
    <property type="evidence" value="ECO:0007669"/>
    <property type="project" value="UniProtKB-KW"/>
</dbReference>
<gene>
    <name evidence="5" type="ORF">ACH61_03193</name>
    <name evidence="6" type="ORF">GSU10_05300</name>
</gene>
<evidence type="ECO:0000313" key="6">
    <source>
        <dbReference type="EMBL" id="QHC55108.1"/>
    </source>
</evidence>
<proteinExistence type="inferred from homology"/>
<dbReference type="EMBL" id="CP047186">
    <property type="protein sequence ID" value="QHC55108.1"/>
    <property type="molecule type" value="Genomic_DNA"/>
</dbReference>
<organism evidence="5 7">
    <name type="scientific">Rathayibacter tanaceti</name>
    <dbReference type="NCBI Taxonomy" id="1671680"/>
    <lineage>
        <taxon>Bacteria</taxon>
        <taxon>Bacillati</taxon>
        <taxon>Actinomycetota</taxon>
        <taxon>Actinomycetes</taxon>
        <taxon>Micrococcales</taxon>
        <taxon>Microbacteriaceae</taxon>
        <taxon>Rathayibacter</taxon>
    </lineage>
</organism>
<dbReference type="PANTHER" id="PTHR43669">
    <property type="entry name" value="5-KETO-D-GLUCONATE 5-REDUCTASE"/>
    <property type="match status" value="1"/>
</dbReference>
<feature type="domain" description="Ketoreductase" evidence="4">
    <location>
        <begin position="9"/>
        <end position="178"/>
    </location>
</feature>
<dbReference type="EC" id="1.-.-.-" evidence="5"/>
<dbReference type="SUPFAM" id="SSF51735">
    <property type="entry name" value="NAD(P)-binding Rossmann-fold domains"/>
    <property type="match status" value="1"/>
</dbReference>
<evidence type="ECO:0000259" key="4">
    <source>
        <dbReference type="SMART" id="SM00822"/>
    </source>
</evidence>
<sequence>MSTTPTPLGRVLITGGASGLGAAVAAAVTAGGGTPIVLDRDVSDVPEGVAAYQVDVARTREAEKAVAEIARAHGGLDAVVTAAGIDRCGRLVDVEPEEWERVISVNLLGTAAVVRAALPFLTETHGRVVTVASSLALKAVSDATAYCASKFGVLGFTRALAAETKGEIGVTTLIPSGMKTRFFDDRDEQYKPGPDALLNDPENVANAVMFVLGQPRGCEVRELVITHEEEPSWP</sequence>
<dbReference type="InterPro" id="IPR057326">
    <property type="entry name" value="KR_dom"/>
</dbReference>
<dbReference type="PATRIC" id="fig|1671680.3.peg.3458"/>